<dbReference type="EMBL" id="CP043031">
    <property type="protein sequence ID" value="QEH92636.1"/>
    <property type="molecule type" value="Genomic_DNA"/>
</dbReference>
<evidence type="ECO:0000313" key="10">
    <source>
        <dbReference type="EMBL" id="QEH92636.1"/>
    </source>
</evidence>
<dbReference type="GO" id="GO:0005886">
    <property type="term" value="C:plasma membrane"/>
    <property type="evidence" value="ECO:0007669"/>
    <property type="project" value="UniProtKB-SubCell"/>
</dbReference>
<keyword evidence="5 9" id="KW-0653">Protein transport</keyword>
<evidence type="ECO:0000256" key="7">
    <source>
        <dbReference type="ARBA" id="ARBA00023010"/>
    </source>
</evidence>
<dbReference type="HAMAP" id="MF_00422">
    <property type="entry name" value="SecE"/>
    <property type="match status" value="1"/>
</dbReference>
<evidence type="ECO:0000256" key="1">
    <source>
        <dbReference type="ARBA" id="ARBA00004370"/>
    </source>
</evidence>
<dbReference type="NCBIfam" id="TIGR00964">
    <property type="entry name" value="secE_bact"/>
    <property type="match status" value="1"/>
</dbReference>
<dbReference type="RefSeq" id="WP_118912249.1">
    <property type="nucleotide sequence ID" value="NZ_CBCRVH010000001.1"/>
</dbReference>
<comment type="subcellular location">
    <subcellularLocation>
        <location evidence="9">Cell membrane</location>
        <topology evidence="9">Single-pass membrane protein</topology>
    </subcellularLocation>
    <subcellularLocation>
        <location evidence="1">Membrane</location>
    </subcellularLocation>
</comment>
<keyword evidence="13" id="KW-1185">Reference proteome</keyword>
<dbReference type="GO" id="GO:0008320">
    <property type="term" value="F:protein transmembrane transporter activity"/>
    <property type="evidence" value="ECO:0007669"/>
    <property type="project" value="UniProtKB-UniRule"/>
</dbReference>
<comment type="similarity">
    <text evidence="9">Belongs to the SecE/SEC61-gamma family.</text>
</comment>
<evidence type="ECO:0000313" key="12">
    <source>
        <dbReference type="Proteomes" id="UP000285376"/>
    </source>
</evidence>
<keyword evidence="2 9" id="KW-0813">Transport</keyword>
<proteinExistence type="inferred from homology"/>
<dbReference type="Pfam" id="PF00584">
    <property type="entry name" value="SecE"/>
    <property type="match status" value="1"/>
</dbReference>
<evidence type="ECO:0000256" key="8">
    <source>
        <dbReference type="ARBA" id="ARBA00023136"/>
    </source>
</evidence>
<dbReference type="GO" id="GO:0009306">
    <property type="term" value="P:protein secretion"/>
    <property type="evidence" value="ECO:0007669"/>
    <property type="project" value="UniProtKB-UniRule"/>
</dbReference>
<dbReference type="InterPro" id="IPR038379">
    <property type="entry name" value="SecE_sf"/>
</dbReference>
<protein>
    <recommendedName>
        <fullName evidence="9">Protein translocase subunit SecE</fullName>
    </recommendedName>
</protein>
<evidence type="ECO:0000313" key="11">
    <source>
        <dbReference type="EMBL" id="RHW48084.1"/>
    </source>
</evidence>
<evidence type="ECO:0000256" key="3">
    <source>
        <dbReference type="ARBA" id="ARBA00022475"/>
    </source>
</evidence>
<keyword evidence="7 9" id="KW-0811">Translocation</keyword>
<dbReference type="EMBL" id="QWLM01000001">
    <property type="protein sequence ID" value="RHW48084.1"/>
    <property type="molecule type" value="Genomic_DNA"/>
</dbReference>
<name>A0A417ZBQ7_9MICO</name>
<gene>
    <name evidence="9 11" type="primary">secE</name>
    <name evidence="11" type="ORF">D1832_01205</name>
    <name evidence="10" type="ORF">FV141_03100</name>
</gene>
<dbReference type="InterPro" id="IPR001901">
    <property type="entry name" value="Translocase_SecE/Sec61-g"/>
</dbReference>
<keyword evidence="3 9" id="KW-1003">Cell membrane</keyword>
<dbReference type="PANTHER" id="PTHR33910:SF1">
    <property type="entry name" value="PROTEIN TRANSLOCASE SUBUNIT SECE"/>
    <property type="match status" value="1"/>
</dbReference>
<accession>A0A417ZBQ7</accession>
<dbReference type="PANTHER" id="PTHR33910">
    <property type="entry name" value="PROTEIN TRANSLOCASE SUBUNIT SECE"/>
    <property type="match status" value="1"/>
</dbReference>
<keyword evidence="4 9" id="KW-0812">Transmembrane</keyword>
<comment type="subunit">
    <text evidence="9">Component of the Sec protein translocase complex. Heterotrimer consisting of SecY, SecE and SecG subunits. The heterotrimers can form oligomers, although 1 heterotrimer is thought to be able to translocate proteins. Interacts with the ribosome. Interacts with SecDF, and other proteins may be involved. Interacts with SecA.</text>
</comment>
<evidence type="ECO:0000256" key="6">
    <source>
        <dbReference type="ARBA" id="ARBA00022989"/>
    </source>
</evidence>
<comment type="function">
    <text evidence="9">Essential subunit of the Sec protein translocation channel SecYEG. Clamps together the 2 halves of SecY. May contact the channel plug during translocation.</text>
</comment>
<dbReference type="Gene3D" id="1.20.5.1030">
    <property type="entry name" value="Preprotein translocase secy subunit"/>
    <property type="match status" value="1"/>
</dbReference>
<dbReference type="GO" id="GO:0006605">
    <property type="term" value="P:protein targeting"/>
    <property type="evidence" value="ECO:0007669"/>
    <property type="project" value="UniProtKB-UniRule"/>
</dbReference>
<dbReference type="Proteomes" id="UP000323565">
    <property type="component" value="Chromosome"/>
</dbReference>
<evidence type="ECO:0000256" key="5">
    <source>
        <dbReference type="ARBA" id="ARBA00022927"/>
    </source>
</evidence>
<organism evidence="11 12">
    <name type="scientific">Dermacoccus abyssi</name>
    <dbReference type="NCBI Taxonomy" id="322596"/>
    <lineage>
        <taxon>Bacteria</taxon>
        <taxon>Bacillati</taxon>
        <taxon>Actinomycetota</taxon>
        <taxon>Actinomycetes</taxon>
        <taxon>Micrococcales</taxon>
        <taxon>Dermacoccaceae</taxon>
        <taxon>Dermacoccus</taxon>
    </lineage>
</organism>
<reference evidence="11 12" key="1">
    <citation type="submission" date="2018-08" db="EMBL/GenBank/DDBJ databases">
        <title>Whole genome sequence analysis of Dermacoccus abyssi bacteria isolated from Deep Mariana trench Micromonospora spp reveals genes involved in the environmental adaptation and production of secondary metabolites.</title>
        <authorList>
            <person name="Abdel-Mageed W.M."/>
            <person name="Lehri B."/>
            <person name="Nouioui I."/>
            <person name="Goodfellow I."/>
            <person name="Jaspars M."/>
            <person name="Karlyshev A."/>
        </authorList>
    </citation>
    <scope>NUCLEOTIDE SEQUENCE [LARGE SCALE GENOMIC DNA]</scope>
    <source>
        <strain evidence="11 12">MT1.1</strain>
    </source>
</reference>
<dbReference type="GO" id="GO:0043952">
    <property type="term" value="P:protein transport by the Sec complex"/>
    <property type="evidence" value="ECO:0007669"/>
    <property type="project" value="UniProtKB-UniRule"/>
</dbReference>
<keyword evidence="8 9" id="KW-0472">Membrane</keyword>
<sequence>MADNDAATSTAVAGERERRGFFGRILLFVRQVIDEMRKVVYPTRDELTSFTIAVLVFLAVIMAYVNGLDWMFTRAVSWVFGSG</sequence>
<feature type="transmembrane region" description="Helical" evidence="9">
    <location>
        <begin position="47"/>
        <end position="65"/>
    </location>
</feature>
<dbReference type="AlphaFoldDB" id="A0A417ZBQ7"/>
<evidence type="ECO:0000256" key="2">
    <source>
        <dbReference type="ARBA" id="ARBA00022448"/>
    </source>
</evidence>
<keyword evidence="6 9" id="KW-1133">Transmembrane helix</keyword>
<evidence type="ECO:0000256" key="4">
    <source>
        <dbReference type="ARBA" id="ARBA00022692"/>
    </source>
</evidence>
<evidence type="ECO:0000256" key="9">
    <source>
        <dbReference type="HAMAP-Rule" id="MF_00422"/>
    </source>
</evidence>
<reference evidence="10 13" key="2">
    <citation type="submission" date="2019-08" db="EMBL/GenBank/DDBJ databases">
        <title>Dermacoccus abyssi strain HZAU 226, whole genome Nanopore sequencing project.</title>
        <authorList>
            <person name="Guo A."/>
            <person name="Zhang X."/>
            <person name="Ruan Y."/>
            <person name="Liu W."/>
            <person name="Chen Q."/>
            <person name="Gu L."/>
        </authorList>
    </citation>
    <scope>NUCLEOTIDE SEQUENCE [LARGE SCALE GENOMIC DNA]</scope>
    <source>
        <strain evidence="10 13">HZAU 226</strain>
    </source>
</reference>
<dbReference type="Proteomes" id="UP000285376">
    <property type="component" value="Unassembled WGS sequence"/>
</dbReference>
<dbReference type="GO" id="GO:0065002">
    <property type="term" value="P:intracellular protein transmembrane transport"/>
    <property type="evidence" value="ECO:0007669"/>
    <property type="project" value="UniProtKB-UniRule"/>
</dbReference>
<dbReference type="InterPro" id="IPR005807">
    <property type="entry name" value="SecE_bac"/>
</dbReference>
<evidence type="ECO:0000313" key="13">
    <source>
        <dbReference type="Proteomes" id="UP000323565"/>
    </source>
</evidence>